<keyword evidence="2" id="KW-1185">Reference proteome</keyword>
<organism evidence="1 2">
    <name type="scientific">Brevibacillus ruminantium</name>
    <dbReference type="NCBI Taxonomy" id="2950604"/>
    <lineage>
        <taxon>Bacteria</taxon>
        <taxon>Bacillati</taxon>
        <taxon>Bacillota</taxon>
        <taxon>Bacilli</taxon>
        <taxon>Bacillales</taxon>
        <taxon>Paenibacillaceae</taxon>
        <taxon>Brevibacillus</taxon>
    </lineage>
</organism>
<evidence type="ECO:0000313" key="2">
    <source>
        <dbReference type="Proteomes" id="UP001056500"/>
    </source>
</evidence>
<dbReference type="Proteomes" id="UP001056500">
    <property type="component" value="Chromosome"/>
</dbReference>
<dbReference type="RefSeq" id="WP_251874544.1">
    <property type="nucleotide sequence ID" value="NZ_CP098755.1"/>
</dbReference>
<name>A0ABY4WJX6_9BACL</name>
<reference evidence="1" key="1">
    <citation type="submission" date="2022-06" db="EMBL/GenBank/DDBJ databases">
        <title>Genome sequencing of Brevibacillus sp. BB3-R1.</title>
        <authorList>
            <person name="Heo J."/>
            <person name="Lee D."/>
            <person name="Won M."/>
            <person name="Han B.-H."/>
            <person name="Hong S.-B."/>
            <person name="Kwon S.-W."/>
        </authorList>
    </citation>
    <scope>NUCLEOTIDE SEQUENCE</scope>
    <source>
        <strain evidence="1">BB3-R1</strain>
    </source>
</reference>
<evidence type="ECO:0000313" key="1">
    <source>
        <dbReference type="EMBL" id="USG67445.1"/>
    </source>
</evidence>
<sequence>MKDKGQEKKPLGQPGGFFTPFFTENRLAWKGGEEPLTPIVLVDELVKLIKPIVSGFLLETGDPDGERKAPEVIGGFVNRVPPQSEDEPNAITAPLPYVAVRYVEDDGSKAIVKITAGTHSSDGQSGWRDCMNVLIRIRQALQERQFFGAFSIDPVMKTSMPEEQAPPEWSASLTLTVHIPQTLIERSDVTDGIA</sequence>
<accession>A0ABY4WJX6</accession>
<evidence type="ECO:0008006" key="3">
    <source>
        <dbReference type="Google" id="ProtNLM"/>
    </source>
</evidence>
<gene>
    <name evidence="1" type="ORF">NDK47_09275</name>
</gene>
<proteinExistence type="predicted"/>
<dbReference type="EMBL" id="CP098755">
    <property type="protein sequence ID" value="USG67445.1"/>
    <property type="molecule type" value="Genomic_DNA"/>
</dbReference>
<protein>
    <recommendedName>
        <fullName evidence="3">Tail terminator</fullName>
    </recommendedName>
</protein>